<comment type="caution">
    <text evidence="1">The sequence shown here is derived from an EMBL/GenBank/DDBJ whole genome shotgun (WGS) entry which is preliminary data.</text>
</comment>
<gene>
    <name evidence="1" type="ORF">ACE1CA_09085</name>
</gene>
<name>A0ABV4WHX6_9CYAN</name>
<reference evidence="1 2" key="1">
    <citation type="submission" date="2024-09" db="EMBL/GenBank/DDBJ databases">
        <title>Floridaenema gen nov. (Aerosakkonemataceae, Aerosakkonematales ord. nov., Cyanobacteria) from benthic tropical and subtropical fresh waters, with the description of four new species.</title>
        <authorList>
            <person name="Moretto J.A."/>
            <person name="Berthold D.E."/>
            <person name="Lefler F.W."/>
            <person name="Huang I.-S."/>
            <person name="Laughinghouse H. IV."/>
        </authorList>
    </citation>
    <scope>NUCLEOTIDE SEQUENCE [LARGE SCALE GENOMIC DNA]</scope>
    <source>
        <strain evidence="1 2">BLCC-F167</strain>
    </source>
</reference>
<dbReference type="Proteomes" id="UP001576780">
    <property type="component" value="Unassembled WGS sequence"/>
</dbReference>
<protein>
    <submittedName>
        <fullName evidence="1">Uncharacterized protein</fullName>
    </submittedName>
</protein>
<dbReference type="EMBL" id="JBHFNT010000072">
    <property type="protein sequence ID" value="MFB2834673.1"/>
    <property type="molecule type" value="Genomic_DNA"/>
</dbReference>
<sequence>MKSKLINLTYEIEVQPGDKITLPDSLTESLSPGRWLITIQPITKDETPVIVRSNNAFLNGYAPEDEGLYDDYPLP</sequence>
<evidence type="ECO:0000313" key="1">
    <source>
        <dbReference type="EMBL" id="MFB2834673.1"/>
    </source>
</evidence>
<organism evidence="1 2">
    <name type="scientific">Floridaenema evergladense BLCC-F167</name>
    <dbReference type="NCBI Taxonomy" id="3153639"/>
    <lineage>
        <taxon>Bacteria</taxon>
        <taxon>Bacillati</taxon>
        <taxon>Cyanobacteriota</taxon>
        <taxon>Cyanophyceae</taxon>
        <taxon>Oscillatoriophycideae</taxon>
        <taxon>Aerosakkonematales</taxon>
        <taxon>Aerosakkonemataceae</taxon>
        <taxon>Floridanema</taxon>
        <taxon>Floridanema evergladense</taxon>
    </lineage>
</organism>
<dbReference type="RefSeq" id="WP_413277102.1">
    <property type="nucleotide sequence ID" value="NZ_JBHFNT010000072.1"/>
</dbReference>
<evidence type="ECO:0000313" key="2">
    <source>
        <dbReference type="Proteomes" id="UP001576780"/>
    </source>
</evidence>
<accession>A0ABV4WHX6</accession>
<proteinExistence type="predicted"/>
<keyword evidence="2" id="KW-1185">Reference proteome</keyword>